<keyword evidence="5 8" id="KW-0808">Transferase</keyword>
<evidence type="ECO:0000256" key="1">
    <source>
        <dbReference type="ARBA" id="ARBA00004811"/>
    </source>
</evidence>
<accession>A0AA37Q6X1</accession>
<comment type="catalytic activity">
    <reaction evidence="7">
        <text>3-phosphoshikimate + phosphoenolpyruvate = 5-O-(1-carboxyvinyl)-3-phosphoshikimate + phosphate</text>
        <dbReference type="Rhea" id="RHEA:21256"/>
        <dbReference type="ChEBI" id="CHEBI:43474"/>
        <dbReference type="ChEBI" id="CHEBI:57701"/>
        <dbReference type="ChEBI" id="CHEBI:58702"/>
        <dbReference type="ChEBI" id="CHEBI:145989"/>
        <dbReference type="EC" id="2.5.1.19"/>
    </reaction>
    <physiologicalReaction direction="left-to-right" evidence="7">
        <dbReference type="Rhea" id="RHEA:21257"/>
    </physiologicalReaction>
</comment>
<feature type="binding site" evidence="8">
    <location>
        <position position="113"/>
    </location>
    <ligand>
        <name>phosphoenolpyruvate</name>
        <dbReference type="ChEBI" id="CHEBI:58702"/>
    </ligand>
</feature>
<dbReference type="InterPro" id="IPR001986">
    <property type="entry name" value="Enolpyruvate_Tfrase_dom"/>
</dbReference>
<protein>
    <recommendedName>
        <fullName evidence="8">3-phosphoshikimate 1-carboxyvinyltransferase</fullName>
        <ecNumber evidence="8">2.5.1.19</ecNumber>
    </recommendedName>
    <alternativeName>
        <fullName evidence="8">5-enolpyruvylshikimate-3-phosphate synthase</fullName>
        <shortName evidence="8">EPSP synthase</shortName>
        <shortName evidence="8">EPSPS</shortName>
    </alternativeName>
</protein>
<dbReference type="FunFam" id="3.65.10.10:FF:000005">
    <property type="entry name" value="3-phosphoshikimate 1-carboxyvinyltransferase"/>
    <property type="match status" value="1"/>
</dbReference>
<comment type="subcellular location">
    <subcellularLocation>
        <location evidence="8">Cytoplasm</location>
    </subcellularLocation>
</comment>
<evidence type="ECO:0000256" key="4">
    <source>
        <dbReference type="ARBA" id="ARBA00022605"/>
    </source>
</evidence>
<dbReference type="NCBIfam" id="TIGR01356">
    <property type="entry name" value="aroA"/>
    <property type="match status" value="1"/>
</dbReference>
<dbReference type="GO" id="GO:0003866">
    <property type="term" value="F:3-phosphoshikimate 1-carboxyvinyltransferase activity"/>
    <property type="evidence" value="ECO:0007669"/>
    <property type="project" value="UniProtKB-UniRule"/>
</dbReference>
<dbReference type="GO" id="GO:0009423">
    <property type="term" value="P:chorismate biosynthetic process"/>
    <property type="evidence" value="ECO:0007669"/>
    <property type="project" value="UniProtKB-UniRule"/>
</dbReference>
<dbReference type="Pfam" id="PF00275">
    <property type="entry name" value="EPSP_synthase"/>
    <property type="match status" value="1"/>
</dbReference>
<comment type="caution">
    <text evidence="10">The sequence shown here is derived from an EMBL/GenBank/DDBJ whole genome shotgun (WGS) entry which is preliminary data.</text>
</comment>
<dbReference type="PANTHER" id="PTHR21090">
    <property type="entry name" value="AROM/DEHYDROQUINATE SYNTHASE"/>
    <property type="match status" value="1"/>
</dbReference>
<dbReference type="PROSITE" id="PS00104">
    <property type="entry name" value="EPSP_SYNTHASE_1"/>
    <property type="match status" value="1"/>
</dbReference>
<feature type="binding site" evidence="8">
    <location>
        <position position="334"/>
    </location>
    <ligand>
        <name>3-phosphoshikimate</name>
        <dbReference type="ChEBI" id="CHEBI:145989"/>
    </ligand>
</feature>
<reference evidence="10" key="1">
    <citation type="submission" date="2022-08" db="EMBL/GenBank/DDBJ databases">
        <title>Draft genome sequencing of Roseisolibacter agri AW1220.</title>
        <authorList>
            <person name="Tobiishi Y."/>
            <person name="Tonouchi A."/>
        </authorList>
    </citation>
    <scope>NUCLEOTIDE SEQUENCE</scope>
    <source>
        <strain evidence="10">AW1220</strain>
    </source>
</reference>
<evidence type="ECO:0000256" key="6">
    <source>
        <dbReference type="ARBA" id="ARBA00023141"/>
    </source>
</evidence>
<dbReference type="Gene3D" id="3.65.10.10">
    <property type="entry name" value="Enolpyruvate transferase domain"/>
    <property type="match status" value="2"/>
</dbReference>
<feature type="binding site" evidence="8">
    <location>
        <position position="14"/>
    </location>
    <ligand>
        <name>3-phosphoshikimate</name>
        <dbReference type="ChEBI" id="CHEBI:145989"/>
    </ligand>
</feature>
<dbReference type="GO" id="GO:0005737">
    <property type="term" value="C:cytoplasm"/>
    <property type="evidence" value="ECO:0007669"/>
    <property type="project" value="UniProtKB-SubCell"/>
</dbReference>
<comment type="function">
    <text evidence="8">Catalyzes the transfer of the enolpyruvyl moiety of phosphoenolpyruvate (PEP) to the 5-hydroxyl of shikimate-3-phosphate (S3P) to produce enolpyruvyl shikimate-3-phosphate and inorganic phosphate.</text>
</comment>
<keyword evidence="6 8" id="KW-0057">Aromatic amino acid biosynthesis</keyword>
<dbReference type="EMBL" id="BRXS01000006">
    <property type="protein sequence ID" value="GLC27399.1"/>
    <property type="molecule type" value="Genomic_DNA"/>
</dbReference>
<dbReference type="EC" id="2.5.1.19" evidence="8"/>
<dbReference type="InterPro" id="IPR023193">
    <property type="entry name" value="EPSP_synthase_CS"/>
</dbReference>
<feature type="active site" description="Proton acceptor" evidence="8">
    <location>
        <position position="307"/>
    </location>
</feature>
<name>A0AA37Q6X1_9BACT</name>
<dbReference type="InterPro" id="IPR006264">
    <property type="entry name" value="EPSP_synthase"/>
</dbReference>
<dbReference type="AlphaFoldDB" id="A0AA37Q6X1"/>
<evidence type="ECO:0000313" key="11">
    <source>
        <dbReference type="Proteomes" id="UP001161325"/>
    </source>
</evidence>
<feature type="domain" description="Enolpyruvate transferase" evidence="9">
    <location>
        <begin position="2"/>
        <end position="416"/>
    </location>
</feature>
<keyword evidence="11" id="KW-1185">Reference proteome</keyword>
<evidence type="ECO:0000256" key="3">
    <source>
        <dbReference type="ARBA" id="ARBA00022490"/>
    </source>
</evidence>
<feature type="binding site" evidence="8">
    <location>
        <position position="338"/>
    </location>
    <ligand>
        <name>phosphoenolpyruvate</name>
        <dbReference type="ChEBI" id="CHEBI:58702"/>
    </ligand>
</feature>
<dbReference type="CDD" id="cd01556">
    <property type="entry name" value="EPSP_synthase"/>
    <property type="match status" value="1"/>
</dbReference>
<feature type="binding site" evidence="8">
    <location>
        <position position="18"/>
    </location>
    <ligand>
        <name>3-phosphoshikimate</name>
        <dbReference type="ChEBI" id="CHEBI:145989"/>
    </ligand>
</feature>
<comment type="pathway">
    <text evidence="1 8">Metabolic intermediate biosynthesis; chorismate biosynthesis; chorismate from D-erythrose 4-phosphate and phosphoenolpyruvate: step 6/7.</text>
</comment>
<comment type="subunit">
    <text evidence="8">Monomer.</text>
</comment>
<keyword evidence="4 8" id="KW-0028">Amino-acid biosynthesis</keyword>
<keyword evidence="3 8" id="KW-0963">Cytoplasm</keyword>
<feature type="binding site" evidence="8">
    <location>
        <position position="85"/>
    </location>
    <ligand>
        <name>phosphoenolpyruvate</name>
        <dbReference type="ChEBI" id="CHEBI:58702"/>
    </ligand>
</feature>
<feature type="binding site" evidence="8">
    <location>
        <position position="13"/>
    </location>
    <ligand>
        <name>phosphoenolpyruvate</name>
        <dbReference type="ChEBI" id="CHEBI:58702"/>
    </ligand>
</feature>
<feature type="binding site" evidence="8">
    <location>
        <position position="307"/>
    </location>
    <ligand>
        <name>3-phosphoshikimate</name>
        <dbReference type="ChEBI" id="CHEBI:145989"/>
    </ligand>
</feature>
<evidence type="ECO:0000256" key="2">
    <source>
        <dbReference type="ARBA" id="ARBA00009948"/>
    </source>
</evidence>
<evidence type="ECO:0000313" key="10">
    <source>
        <dbReference type="EMBL" id="GLC27399.1"/>
    </source>
</evidence>
<dbReference type="SUPFAM" id="SSF55205">
    <property type="entry name" value="EPT/RTPC-like"/>
    <property type="match status" value="1"/>
</dbReference>
<comment type="caution">
    <text evidence="8">Lacks conserved residue(s) required for the propagation of feature annotation.</text>
</comment>
<feature type="binding site" evidence="8">
    <location>
        <position position="160"/>
    </location>
    <ligand>
        <name>3-phosphoshikimate</name>
        <dbReference type="ChEBI" id="CHEBI:145989"/>
    </ligand>
</feature>
<comment type="similarity">
    <text evidence="2 8">Belongs to the EPSP synthase family.</text>
</comment>
<dbReference type="InterPro" id="IPR036968">
    <property type="entry name" value="Enolpyruvate_Tfrase_sf"/>
</dbReference>
<evidence type="ECO:0000256" key="5">
    <source>
        <dbReference type="ARBA" id="ARBA00022679"/>
    </source>
</evidence>
<evidence type="ECO:0000256" key="8">
    <source>
        <dbReference type="HAMAP-Rule" id="MF_00210"/>
    </source>
</evidence>
<proteinExistence type="inferred from homology"/>
<gene>
    <name evidence="8 10" type="primary">aroA</name>
    <name evidence="10" type="ORF">rosag_39120</name>
</gene>
<evidence type="ECO:0000259" key="9">
    <source>
        <dbReference type="Pfam" id="PF00275"/>
    </source>
</evidence>
<organism evidence="10 11">
    <name type="scientific">Roseisolibacter agri</name>
    <dbReference type="NCBI Taxonomy" id="2014610"/>
    <lineage>
        <taxon>Bacteria</taxon>
        <taxon>Pseudomonadati</taxon>
        <taxon>Gemmatimonadota</taxon>
        <taxon>Gemmatimonadia</taxon>
        <taxon>Gemmatimonadales</taxon>
        <taxon>Gemmatimonadaceae</taxon>
        <taxon>Roseisolibacter</taxon>
    </lineage>
</organism>
<dbReference type="PANTHER" id="PTHR21090:SF5">
    <property type="entry name" value="PENTAFUNCTIONAL AROM POLYPEPTIDE"/>
    <property type="match status" value="1"/>
</dbReference>
<dbReference type="GO" id="GO:0008652">
    <property type="term" value="P:amino acid biosynthetic process"/>
    <property type="evidence" value="ECO:0007669"/>
    <property type="project" value="UniProtKB-KW"/>
</dbReference>
<dbReference type="PROSITE" id="PS00885">
    <property type="entry name" value="EPSP_SYNTHASE_2"/>
    <property type="match status" value="1"/>
</dbReference>
<feature type="binding site" evidence="8">
    <location>
        <position position="381"/>
    </location>
    <ligand>
        <name>phosphoenolpyruvate</name>
        <dbReference type="ChEBI" id="CHEBI:58702"/>
    </ligand>
</feature>
<sequence length="421" mass="43489">MRVAGSVRVPGDKSISHRALLLAALGDGRSRVTRILDSADVRSTAGVLRAMGVAVPALGPDVVVEGRGVRGLTAPSSDLDCGNSGTTTRLTAGIVAAQPFAARFVGDASLSRRPMARVARPLEAMGARVTYDGDAGRLPMTVHGGALQDLDWTSETSSAQVKSAIVLAGVAAGVEVTVREPHRSRDHTERMLAARGVDVWVHDRAVHVPAGARVAALDTAVPGDPSSAAFFAALGALASEGELRLPDVCLNPTRTGFFFALARMGARLTVDDERQEGGEDVGTVVVEGGRALRGTTVEGEEVPSMIDELPLLACVAACAEGETIVRGASELRVKESDRITAVVTALRAVGAEAEELPDGFVVYGRGPRAFAGNVVTHADHRLAMAFGVLGALPGSDVAVDDPACVDVSFPGFWRALAGAIA</sequence>
<dbReference type="InterPro" id="IPR013792">
    <property type="entry name" value="RNA3'P_cycl/enolpyr_Trfase_a/b"/>
</dbReference>
<dbReference type="HAMAP" id="MF_00210">
    <property type="entry name" value="EPSP_synth"/>
    <property type="match status" value="1"/>
</dbReference>
<dbReference type="PIRSF" id="PIRSF000505">
    <property type="entry name" value="EPSPS"/>
    <property type="match status" value="1"/>
</dbReference>
<feature type="binding site" evidence="8">
    <location>
        <position position="158"/>
    </location>
    <ligand>
        <name>3-phosphoshikimate</name>
        <dbReference type="ChEBI" id="CHEBI:145989"/>
    </ligand>
</feature>
<dbReference type="Proteomes" id="UP001161325">
    <property type="component" value="Unassembled WGS sequence"/>
</dbReference>
<dbReference type="RefSeq" id="WP_284351838.1">
    <property type="nucleotide sequence ID" value="NZ_BRXS01000006.1"/>
</dbReference>
<feature type="binding site" evidence="8">
    <location>
        <position position="160"/>
    </location>
    <ligand>
        <name>phosphoenolpyruvate</name>
        <dbReference type="ChEBI" id="CHEBI:58702"/>
    </ligand>
</feature>
<feature type="binding site" evidence="8">
    <location>
        <position position="13"/>
    </location>
    <ligand>
        <name>3-phosphoshikimate</name>
        <dbReference type="ChEBI" id="CHEBI:145989"/>
    </ligand>
</feature>
<dbReference type="GO" id="GO:0009073">
    <property type="term" value="P:aromatic amino acid family biosynthetic process"/>
    <property type="evidence" value="ECO:0007669"/>
    <property type="project" value="UniProtKB-KW"/>
</dbReference>
<evidence type="ECO:0000256" key="7">
    <source>
        <dbReference type="ARBA" id="ARBA00044633"/>
    </source>
</evidence>